<evidence type="ECO:0000256" key="2">
    <source>
        <dbReference type="ARBA" id="ARBA00010596"/>
    </source>
</evidence>
<dbReference type="EMBL" id="LR899009">
    <property type="protein sequence ID" value="CAD7079796.1"/>
    <property type="molecule type" value="Genomic_DNA"/>
</dbReference>
<dbReference type="PANTHER" id="PTHR21236">
    <property type="entry name" value="GOLGI MEMBRANE PROTEIN YIP1"/>
    <property type="match status" value="1"/>
</dbReference>
<comment type="subcellular location">
    <subcellularLocation>
        <location evidence="6">Golgi apparatus membrane</location>
        <topology evidence="6">Multi-pass membrane protein</topology>
    </subcellularLocation>
    <subcellularLocation>
        <location evidence="1">Membrane</location>
        <topology evidence="1">Multi-pass membrane protein</topology>
    </subcellularLocation>
</comment>
<evidence type="ECO:0000256" key="1">
    <source>
        <dbReference type="ARBA" id="ARBA00004141"/>
    </source>
</evidence>
<evidence type="ECO:0000256" key="7">
    <source>
        <dbReference type="SAM" id="MobiDB-lite"/>
    </source>
</evidence>
<feature type="transmembrane region" description="Helical" evidence="6">
    <location>
        <begin position="132"/>
        <end position="149"/>
    </location>
</feature>
<proteinExistence type="inferred from homology"/>
<evidence type="ECO:0000256" key="5">
    <source>
        <dbReference type="ARBA" id="ARBA00023136"/>
    </source>
</evidence>
<organism evidence="9 10">
    <name type="scientific">Hermetia illucens</name>
    <name type="common">Black soldier fly</name>
    <dbReference type="NCBI Taxonomy" id="343691"/>
    <lineage>
        <taxon>Eukaryota</taxon>
        <taxon>Metazoa</taxon>
        <taxon>Ecdysozoa</taxon>
        <taxon>Arthropoda</taxon>
        <taxon>Hexapoda</taxon>
        <taxon>Insecta</taxon>
        <taxon>Pterygota</taxon>
        <taxon>Neoptera</taxon>
        <taxon>Endopterygota</taxon>
        <taxon>Diptera</taxon>
        <taxon>Brachycera</taxon>
        <taxon>Stratiomyomorpha</taxon>
        <taxon>Stratiomyidae</taxon>
        <taxon>Hermetiinae</taxon>
        <taxon>Hermetia</taxon>
    </lineage>
</organism>
<gene>
    <name evidence="9" type="ORF">HERILL_LOCUS2989</name>
</gene>
<dbReference type="PANTHER" id="PTHR21236:SF2">
    <property type="entry name" value="PROTEIN YIPF"/>
    <property type="match status" value="1"/>
</dbReference>
<dbReference type="FunCoup" id="A0A7R8UFD6">
    <property type="interactions" value="2148"/>
</dbReference>
<dbReference type="GO" id="GO:0000139">
    <property type="term" value="C:Golgi membrane"/>
    <property type="evidence" value="ECO:0007669"/>
    <property type="project" value="UniProtKB-SubCell"/>
</dbReference>
<feature type="region of interest" description="Disordered" evidence="7">
    <location>
        <begin position="1"/>
        <end position="22"/>
    </location>
</feature>
<comment type="similarity">
    <text evidence="2 6">Belongs to the YIP1 family.</text>
</comment>
<protein>
    <recommendedName>
        <fullName evidence="6">Protein YIPF</fullName>
    </recommendedName>
</protein>
<dbReference type="GO" id="GO:0048280">
    <property type="term" value="P:vesicle fusion with Golgi apparatus"/>
    <property type="evidence" value="ECO:0007669"/>
    <property type="project" value="TreeGrafter"/>
</dbReference>
<dbReference type="GO" id="GO:0005802">
    <property type="term" value="C:trans-Golgi network"/>
    <property type="evidence" value="ECO:0007669"/>
    <property type="project" value="TreeGrafter"/>
</dbReference>
<name>A0A7R8UFD6_HERIL</name>
<evidence type="ECO:0000313" key="10">
    <source>
        <dbReference type="Proteomes" id="UP000594454"/>
    </source>
</evidence>
<evidence type="ECO:0000259" key="8">
    <source>
        <dbReference type="Pfam" id="PF04893"/>
    </source>
</evidence>
<dbReference type="InterPro" id="IPR006977">
    <property type="entry name" value="Yip1_dom"/>
</dbReference>
<dbReference type="Pfam" id="PF04893">
    <property type="entry name" value="Yip1"/>
    <property type="match status" value="1"/>
</dbReference>
<evidence type="ECO:0000256" key="6">
    <source>
        <dbReference type="RuleBase" id="RU361264"/>
    </source>
</evidence>
<feature type="transmembrane region" description="Helical" evidence="6">
    <location>
        <begin position="189"/>
        <end position="209"/>
    </location>
</feature>
<evidence type="ECO:0000256" key="3">
    <source>
        <dbReference type="ARBA" id="ARBA00022692"/>
    </source>
</evidence>
<sequence>MAGYGNNDYQWGQGPPGADASYNFEVPDFGNDLNFQTFDNSQQNVPPNYNSPTTYGGDSSVRSYYDPTSYSDNIYKPNDPGSNYGAPNTDFDDEPPLLEELGINPNHIVQKTLAVLNPFRTTDQDICQDTDMAGPLVFCLALGGFLLLSGKVTFSYIYGIGVVGCIAFYCLLSLMATQAQVTFGAVASVLGYCLLPMVVLSGINVLITIQGTLGTIVAGISILWCAMSASKLFVTAYAMDHQQVLIAYPCALLYGVFALITIF</sequence>
<feature type="region of interest" description="Disordered" evidence="7">
    <location>
        <begin position="35"/>
        <end position="62"/>
    </location>
</feature>
<reference evidence="9 10" key="1">
    <citation type="submission" date="2020-11" db="EMBL/GenBank/DDBJ databases">
        <authorList>
            <person name="Wallbank WR R."/>
            <person name="Pardo Diaz C."/>
            <person name="Kozak K."/>
            <person name="Martin S."/>
            <person name="Jiggins C."/>
            <person name="Moest M."/>
            <person name="Warren A I."/>
            <person name="Generalovic N T."/>
            <person name="Byers J.R.P. K."/>
            <person name="Montejo-Kovacevich G."/>
            <person name="Yen C E."/>
        </authorList>
    </citation>
    <scope>NUCLEOTIDE SEQUENCE [LARGE SCALE GENOMIC DNA]</scope>
</reference>
<feature type="domain" description="Yip1" evidence="8">
    <location>
        <begin position="116"/>
        <end position="260"/>
    </location>
</feature>
<dbReference type="OMA" id="HIRAKSM"/>
<dbReference type="InterPro" id="IPR045231">
    <property type="entry name" value="Yip1/4-like"/>
</dbReference>
<dbReference type="GO" id="GO:0006888">
    <property type="term" value="P:endoplasmic reticulum to Golgi vesicle-mediated transport"/>
    <property type="evidence" value="ECO:0007669"/>
    <property type="project" value="InterPro"/>
</dbReference>
<dbReference type="Proteomes" id="UP000594454">
    <property type="component" value="Chromosome 1"/>
</dbReference>
<feature type="transmembrane region" description="Helical" evidence="6">
    <location>
        <begin position="245"/>
        <end position="262"/>
    </location>
</feature>
<feature type="transmembrane region" description="Helical" evidence="6">
    <location>
        <begin position="156"/>
        <end position="177"/>
    </location>
</feature>
<dbReference type="AlphaFoldDB" id="A0A7R8UFD6"/>
<evidence type="ECO:0000256" key="4">
    <source>
        <dbReference type="ARBA" id="ARBA00022989"/>
    </source>
</evidence>
<keyword evidence="4 6" id="KW-1133">Transmembrane helix</keyword>
<keyword evidence="3 6" id="KW-0812">Transmembrane</keyword>
<feature type="transmembrane region" description="Helical" evidence="6">
    <location>
        <begin position="216"/>
        <end position="239"/>
    </location>
</feature>
<keyword evidence="5 6" id="KW-0472">Membrane</keyword>
<keyword evidence="10" id="KW-1185">Reference proteome</keyword>
<dbReference type="InParanoid" id="A0A7R8UFD6"/>
<evidence type="ECO:0000313" key="9">
    <source>
        <dbReference type="EMBL" id="CAD7079796.1"/>
    </source>
</evidence>
<accession>A0A7R8UFD6</accession>
<dbReference type="OrthoDB" id="440385at2759"/>